<dbReference type="EMBL" id="CAJOBA010046372">
    <property type="protein sequence ID" value="CAF4188538.1"/>
    <property type="molecule type" value="Genomic_DNA"/>
</dbReference>
<dbReference type="AlphaFoldDB" id="A0A815Q733"/>
<dbReference type="Proteomes" id="UP000681722">
    <property type="component" value="Unassembled WGS sequence"/>
</dbReference>
<dbReference type="Proteomes" id="UP000682733">
    <property type="component" value="Unassembled WGS sequence"/>
</dbReference>
<dbReference type="Proteomes" id="UP000663829">
    <property type="component" value="Unassembled WGS sequence"/>
</dbReference>
<dbReference type="EMBL" id="CAJNOK010024686">
    <property type="protein sequence ID" value="CAF1380112.1"/>
    <property type="molecule type" value="Genomic_DNA"/>
</dbReference>
<gene>
    <name evidence="3" type="ORF">GPM918_LOCUS35036</name>
    <name evidence="2" type="ORF">OVA965_LOCUS32067</name>
    <name evidence="5" type="ORF">SRO942_LOCUS35750</name>
    <name evidence="4" type="ORF">TMI583_LOCUS32917</name>
</gene>
<evidence type="ECO:0000313" key="5">
    <source>
        <dbReference type="EMBL" id="CAF4330364.1"/>
    </source>
</evidence>
<evidence type="ECO:0000313" key="4">
    <source>
        <dbReference type="EMBL" id="CAF4188538.1"/>
    </source>
</evidence>
<evidence type="ECO:0000313" key="2">
    <source>
        <dbReference type="EMBL" id="CAF1380112.1"/>
    </source>
</evidence>
<accession>A0A815Q733</accession>
<evidence type="ECO:0000313" key="3">
    <source>
        <dbReference type="EMBL" id="CAF1459797.1"/>
    </source>
</evidence>
<evidence type="ECO:0008006" key="7">
    <source>
        <dbReference type="Google" id="ProtNLM"/>
    </source>
</evidence>
<dbReference type="EMBL" id="CAJOBC010085386">
    <property type="protein sequence ID" value="CAF4330364.1"/>
    <property type="molecule type" value="Genomic_DNA"/>
</dbReference>
<name>A0A815Q733_9BILA</name>
<evidence type="ECO:0000256" key="1">
    <source>
        <dbReference type="SAM" id="MobiDB-lite"/>
    </source>
</evidence>
<comment type="caution">
    <text evidence="3">The sequence shown here is derived from an EMBL/GenBank/DDBJ whole genome shotgun (WGS) entry which is preliminary data.</text>
</comment>
<sequence length="385" mass="43774">MHVSGSPLEIHEMDKECGSDSIDYEENKIEEGFLVQKSTNDNYVLVNTRIDYECRPTEIETDCLYEFVSKYQKKRKSKSEKEFHSQTATEAPTQVKKVKVGRSPLPRSISSAHSSMDYRSYFTPATPDDRKLSIIWQKTLVQDKENVRAALLKGSKEDDTQPDEDQLNLISRDITIMRDEHSDSTDTILPITAITTESSDSMPEQISIEFTLNEEQHQAFVIITAHLEGKSFLKSADKQEQLLMCVPDPGGTGKSQLLKALTNKSTEPFGGINVVFFGDFIQYPPVLDKPLYGDMLAEQNNTRIKSKQKTELDTQYEVGRALWLQINTVVQLTRQIRTDDPAFLEAQNRLRYGRCTTEDHKLLSRRVTGHQSCPVKSLDDIAKNI</sequence>
<protein>
    <recommendedName>
        <fullName evidence="7">DNA helicase</fullName>
    </recommendedName>
</protein>
<dbReference type="InterPro" id="IPR051055">
    <property type="entry name" value="PIF1_helicase"/>
</dbReference>
<feature type="region of interest" description="Disordered" evidence="1">
    <location>
        <begin position="76"/>
        <end position="95"/>
    </location>
</feature>
<reference evidence="3" key="1">
    <citation type="submission" date="2021-02" db="EMBL/GenBank/DDBJ databases">
        <authorList>
            <person name="Nowell W R."/>
        </authorList>
    </citation>
    <scope>NUCLEOTIDE SEQUENCE</scope>
</reference>
<dbReference type="Proteomes" id="UP000677228">
    <property type="component" value="Unassembled WGS sequence"/>
</dbReference>
<keyword evidence="6" id="KW-1185">Reference proteome</keyword>
<dbReference type="OrthoDB" id="416437at2759"/>
<dbReference type="PANTHER" id="PTHR47642">
    <property type="entry name" value="ATP-DEPENDENT DNA HELICASE"/>
    <property type="match status" value="1"/>
</dbReference>
<evidence type="ECO:0000313" key="6">
    <source>
        <dbReference type="Proteomes" id="UP000663829"/>
    </source>
</evidence>
<organism evidence="3 6">
    <name type="scientific">Didymodactylos carnosus</name>
    <dbReference type="NCBI Taxonomy" id="1234261"/>
    <lineage>
        <taxon>Eukaryota</taxon>
        <taxon>Metazoa</taxon>
        <taxon>Spiralia</taxon>
        <taxon>Gnathifera</taxon>
        <taxon>Rotifera</taxon>
        <taxon>Eurotatoria</taxon>
        <taxon>Bdelloidea</taxon>
        <taxon>Philodinida</taxon>
        <taxon>Philodinidae</taxon>
        <taxon>Didymodactylos</taxon>
    </lineage>
</organism>
<dbReference type="EMBL" id="CAJNOQ010019929">
    <property type="protein sequence ID" value="CAF1459797.1"/>
    <property type="molecule type" value="Genomic_DNA"/>
</dbReference>
<proteinExistence type="predicted"/>